<dbReference type="InterPro" id="IPR001900">
    <property type="entry name" value="RNase_II/R"/>
</dbReference>
<dbReference type="SMART" id="SM00955">
    <property type="entry name" value="RNB"/>
    <property type="match status" value="1"/>
</dbReference>
<evidence type="ECO:0000313" key="16">
    <source>
        <dbReference type="EMBL" id="KAI5418864.1"/>
    </source>
</evidence>
<evidence type="ECO:0000256" key="10">
    <source>
        <dbReference type="ARBA" id="ARBA00022884"/>
    </source>
</evidence>
<evidence type="ECO:0000256" key="12">
    <source>
        <dbReference type="RuleBase" id="RU003901"/>
    </source>
</evidence>
<dbReference type="GO" id="GO:0006364">
    <property type="term" value="P:rRNA processing"/>
    <property type="evidence" value="ECO:0007669"/>
    <property type="project" value="UniProtKB-KW"/>
</dbReference>
<dbReference type="SUPFAM" id="SSF50249">
    <property type="entry name" value="Nucleic acid-binding proteins"/>
    <property type="match status" value="3"/>
</dbReference>
<dbReference type="GO" id="GO:0000175">
    <property type="term" value="F:3'-5'-RNA exonuclease activity"/>
    <property type="evidence" value="ECO:0007669"/>
    <property type="project" value="TreeGrafter"/>
</dbReference>
<evidence type="ECO:0000256" key="4">
    <source>
        <dbReference type="ARBA" id="ARBA00022552"/>
    </source>
</evidence>
<reference evidence="16 17" key="1">
    <citation type="journal article" date="2022" name="Nat. Genet.">
        <title>Improved pea reference genome and pan-genome highlight genomic features and evolutionary characteristics.</title>
        <authorList>
            <person name="Yang T."/>
            <person name="Liu R."/>
            <person name="Luo Y."/>
            <person name="Hu S."/>
            <person name="Wang D."/>
            <person name="Wang C."/>
            <person name="Pandey M.K."/>
            <person name="Ge S."/>
            <person name="Xu Q."/>
            <person name="Li N."/>
            <person name="Li G."/>
            <person name="Huang Y."/>
            <person name="Saxena R.K."/>
            <person name="Ji Y."/>
            <person name="Li M."/>
            <person name="Yan X."/>
            <person name="He Y."/>
            <person name="Liu Y."/>
            <person name="Wang X."/>
            <person name="Xiang C."/>
            <person name="Varshney R.K."/>
            <person name="Ding H."/>
            <person name="Gao S."/>
            <person name="Zong X."/>
        </authorList>
    </citation>
    <scope>NUCLEOTIDE SEQUENCE [LARGE SCALE GENOMIC DNA]</scope>
    <source>
        <strain evidence="16 17">cv. Zhongwan 6</strain>
    </source>
</reference>
<feature type="domain" description="PIN" evidence="14">
    <location>
        <begin position="52"/>
        <end position="165"/>
    </location>
</feature>
<comment type="subcellular location">
    <subcellularLocation>
        <location evidence="2">Nucleus</location>
    </subcellularLocation>
</comment>
<keyword evidence="9" id="KW-0460">Magnesium</keyword>
<dbReference type="Pfam" id="PF17215">
    <property type="entry name" value="Rrp44_S1"/>
    <property type="match status" value="1"/>
</dbReference>
<dbReference type="GO" id="GO:0071031">
    <property type="term" value="P:nuclear mRNA surveillance of mRNA 3'-end processing"/>
    <property type="evidence" value="ECO:0007669"/>
    <property type="project" value="TreeGrafter"/>
</dbReference>
<evidence type="ECO:0000256" key="1">
    <source>
        <dbReference type="ARBA" id="ARBA00001946"/>
    </source>
</evidence>
<evidence type="ECO:0000256" key="13">
    <source>
        <dbReference type="SAM" id="MobiDB-lite"/>
    </source>
</evidence>
<feature type="region of interest" description="Disordered" evidence="13">
    <location>
        <begin position="299"/>
        <end position="337"/>
    </location>
</feature>
<evidence type="ECO:0000256" key="11">
    <source>
        <dbReference type="ARBA" id="ARBA00023242"/>
    </source>
</evidence>
<feature type="compositionally biased region" description="Polar residues" evidence="13">
    <location>
        <begin position="322"/>
        <end position="337"/>
    </location>
</feature>
<dbReference type="InterPro" id="IPR029060">
    <property type="entry name" value="PIN-like_dom_sf"/>
</dbReference>
<evidence type="ECO:0000256" key="6">
    <source>
        <dbReference type="ARBA" id="ARBA00022801"/>
    </source>
</evidence>
<keyword evidence="11" id="KW-0539">Nucleus</keyword>
<evidence type="ECO:0000256" key="2">
    <source>
        <dbReference type="ARBA" id="ARBA00004123"/>
    </source>
</evidence>
<keyword evidence="5" id="KW-0540">Nuclease</keyword>
<name>A0A9D4XF00_PEA</name>
<evidence type="ECO:0000313" key="17">
    <source>
        <dbReference type="Proteomes" id="UP001058974"/>
    </source>
</evidence>
<keyword evidence="4" id="KW-0698">rRNA processing</keyword>
<feature type="compositionally biased region" description="Acidic residues" evidence="13">
    <location>
        <begin position="299"/>
        <end position="308"/>
    </location>
</feature>
<dbReference type="GO" id="GO:0000176">
    <property type="term" value="C:nuclear exosome (RNase complex)"/>
    <property type="evidence" value="ECO:0007669"/>
    <property type="project" value="TreeGrafter"/>
</dbReference>
<dbReference type="FunFam" id="3.40.50.1010:FF:000038">
    <property type="entry name" value="Exosome complex exonuclease RRP44"/>
    <property type="match status" value="1"/>
</dbReference>
<feature type="domain" description="RNB" evidence="15">
    <location>
        <begin position="471"/>
        <end position="840"/>
    </location>
</feature>
<dbReference type="Pfam" id="PF13638">
    <property type="entry name" value="PIN_4"/>
    <property type="match status" value="1"/>
</dbReference>
<dbReference type="InterPro" id="IPR012340">
    <property type="entry name" value="NA-bd_OB-fold"/>
</dbReference>
<dbReference type="GO" id="GO:0000177">
    <property type="term" value="C:cytoplasmic exosome (RNase complex)"/>
    <property type="evidence" value="ECO:0007669"/>
    <property type="project" value="TreeGrafter"/>
</dbReference>
<organism evidence="16 17">
    <name type="scientific">Pisum sativum</name>
    <name type="common">Garden pea</name>
    <name type="synonym">Lathyrus oleraceus</name>
    <dbReference type="NCBI Taxonomy" id="3888"/>
    <lineage>
        <taxon>Eukaryota</taxon>
        <taxon>Viridiplantae</taxon>
        <taxon>Streptophyta</taxon>
        <taxon>Embryophyta</taxon>
        <taxon>Tracheophyta</taxon>
        <taxon>Spermatophyta</taxon>
        <taxon>Magnoliopsida</taxon>
        <taxon>eudicotyledons</taxon>
        <taxon>Gunneridae</taxon>
        <taxon>Pentapetalae</taxon>
        <taxon>rosids</taxon>
        <taxon>fabids</taxon>
        <taxon>Fabales</taxon>
        <taxon>Fabaceae</taxon>
        <taxon>Papilionoideae</taxon>
        <taxon>50 kb inversion clade</taxon>
        <taxon>NPAAA clade</taxon>
        <taxon>Hologalegina</taxon>
        <taxon>IRL clade</taxon>
        <taxon>Fabeae</taxon>
        <taxon>Lathyrus</taxon>
    </lineage>
</organism>
<dbReference type="FunFam" id="2.40.50.140:FF:000193">
    <property type="entry name" value="Exosome complex exonuclease RRP44 homolog A"/>
    <property type="match status" value="1"/>
</dbReference>
<keyword evidence="8 16" id="KW-0269">Exonuclease</keyword>
<dbReference type="GO" id="GO:0003723">
    <property type="term" value="F:RNA binding"/>
    <property type="evidence" value="ECO:0007669"/>
    <property type="project" value="UniProtKB-KW"/>
</dbReference>
<dbReference type="InterPro" id="IPR050180">
    <property type="entry name" value="RNR_Ribonuclease"/>
</dbReference>
<comment type="caution">
    <text evidence="16">The sequence shown here is derived from an EMBL/GenBank/DDBJ whole genome shotgun (WGS) entry which is preliminary data.</text>
</comment>
<comment type="cofactor">
    <cofactor evidence="1">
        <name>Mg(2+)</name>
        <dbReference type="ChEBI" id="CHEBI:18420"/>
    </cofactor>
</comment>
<dbReference type="InterPro" id="IPR022966">
    <property type="entry name" value="RNase_II/R_CS"/>
</dbReference>
<keyword evidence="17" id="KW-1185">Reference proteome</keyword>
<dbReference type="FunFam" id="2.40.50.690:FF:000006">
    <property type="entry name" value="Exosome complex exonuclease RRP44 homolog A"/>
    <property type="match status" value="1"/>
</dbReference>
<keyword evidence="6" id="KW-0378">Hydrolase</keyword>
<gene>
    <name evidence="16" type="ORF">KIW84_043187</name>
</gene>
<evidence type="ECO:0000259" key="14">
    <source>
        <dbReference type="SMART" id="SM00670"/>
    </source>
</evidence>
<dbReference type="SUPFAM" id="SSF88723">
    <property type="entry name" value="PIN domain-like"/>
    <property type="match status" value="1"/>
</dbReference>
<dbReference type="Proteomes" id="UP001058974">
    <property type="component" value="Chromosome 4"/>
</dbReference>
<dbReference type="GO" id="GO:0004519">
    <property type="term" value="F:endonuclease activity"/>
    <property type="evidence" value="ECO:0007669"/>
    <property type="project" value="TreeGrafter"/>
</dbReference>
<dbReference type="Pfam" id="PF17216">
    <property type="entry name" value="Rrp44_CSD1"/>
    <property type="match status" value="1"/>
</dbReference>
<evidence type="ECO:0000256" key="7">
    <source>
        <dbReference type="ARBA" id="ARBA00022835"/>
    </source>
</evidence>
<protein>
    <submittedName>
        <fullName evidence="16">Exosome complex exonuclease RRP44 A</fullName>
    </submittedName>
</protein>
<evidence type="ECO:0000256" key="5">
    <source>
        <dbReference type="ARBA" id="ARBA00022722"/>
    </source>
</evidence>
<dbReference type="Gene3D" id="2.40.50.700">
    <property type="match status" value="1"/>
</dbReference>
<evidence type="ECO:0000259" key="15">
    <source>
        <dbReference type="SMART" id="SM00955"/>
    </source>
</evidence>
<dbReference type="CDD" id="cd09862">
    <property type="entry name" value="PIN_Rrp44-like"/>
    <property type="match status" value="1"/>
</dbReference>
<dbReference type="PANTHER" id="PTHR23355">
    <property type="entry name" value="RIBONUCLEASE"/>
    <property type="match status" value="1"/>
</dbReference>
<dbReference type="InterPro" id="IPR002716">
    <property type="entry name" value="PIN_dom"/>
</dbReference>
<keyword evidence="7" id="KW-0271">Exosome</keyword>
<dbReference type="PANTHER" id="PTHR23355:SF35">
    <property type="entry name" value="EXOSOME COMPLEX EXONUCLEASE RRP44"/>
    <property type="match status" value="1"/>
</dbReference>
<evidence type="ECO:0000256" key="8">
    <source>
        <dbReference type="ARBA" id="ARBA00022839"/>
    </source>
</evidence>
<dbReference type="InterPro" id="IPR033770">
    <property type="entry name" value="RRP44_S1"/>
</dbReference>
<evidence type="ECO:0000256" key="9">
    <source>
        <dbReference type="ARBA" id="ARBA00022842"/>
    </source>
</evidence>
<dbReference type="GO" id="GO:0016075">
    <property type="term" value="P:rRNA catabolic process"/>
    <property type="evidence" value="ECO:0007669"/>
    <property type="project" value="TreeGrafter"/>
</dbReference>
<dbReference type="PROSITE" id="PS01175">
    <property type="entry name" value="RIBONUCLEASE_II"/>
    <property type="match status" value="1"/>
</dbReference>
<dbReference type="FunFam" id="2.40.50.700:FF:000004">
    <property type="entry name" value="Exosome complex exonuclease RRP44 homolog A"/>
    <property type="match status" value="1"/>
</dbReference>
<dbReference type="Gene3D" id="2.40.50.690">
    <property type="match status" value="1"/>
</dbReference>
<evidence type="ECO:0000256" key="3">
    <source>
        <dbReference type="ARBA" id="ARBA00005785"/>
    </source>
</evidence>
<dbReference type="Gramene" id="Psat04G0318700-T1">
    <property type="protein sequence ID" value="KAI5418864.1"/>
    <property type="gene ID" value="KIW84_043187"/>
</dbReference>
<proteinExistence type="inferred from homology"/>
<dbReference type="SMART" id="SM00670">
    <property type="entry name" value="PINc"/>
    <property type="match status" value="1"/>
</dbReference>
<accession>A0A9D4XF00</accession>
<dbReference type="InterPro" id="IPR041505">
    <property type="entry name" value="Dis3_CSD2"/>
</dbReference>
<dbReference type="Gene3D" id="2.40.50.140">
    <property type="entry name" value="Nucleic acid-binding proteins"/>
    <property type="match status" value="1"/>
</dbReference>
<comment type="similarity">
    <text evidence="3 12">Belongs to the RNR ribonuclease family.</text>
</comment>
<sequence length="973" mass="109844">MLHNKSFVKKTKGGKVMKQVREHYLRDDIYCGAPSCTVCDSSGARLSSSASTILVVDTNVVLNQIDLLENSAIDDVVVLSIVLEEVKNKNMSVYNRLRAICSNSNRKFFVFSNEYHRDTYVKEMSGETKNDRNDRAIRVATQWYQKHLGGAVKVLLVTNDKENKRKASEEGICAETVESYVKSLDRPDLLDLLVRPSSEDAEMADVEDHRPSKRKVIYSEHKPMSEITSGLHRGIYHQGKLRVNRYNPFEAYVGSESIGDEIIIYGRSNMNRAFDGDIVAVELLPEDQWQGEKSLSIVGEEDEDEDEDVHLAPNSADDAPRTTPQQGSTGVINAGSSRPSGRIVGIIKRNWHSYCGSLEPMPMPGGSRGVAYALFVSKDRRFPKIRIQTRQLENLLDKRIMVSVDSWDRQSRYPSGHYVRTIGDIGDRDTESEVVLIENDINSRPFSAQVLACLPPLPWSVSSEDLSIPFRQDLRHLRVFSVDPPGCKDIDDALHCYALPNGNFEVGVHIADVTNFVFPGTPLDDEASQRGTSVYLVERRIDMLPKPLTEDVCSLRSDVERLAFSVIWVPSADYWEFIFSKKISTLAFCIWVHTHRFALALFMYVQEMTPEADIISTRYTKSVIKSAAALSYVEAQARMDDSRLMDPVTTDLRNMNSLAKKMRLRRIERGALTLASAEVKFQIDTETHDPLDIGMYQIREANQMVEEFMLAANVSVAQQILKSFPLCSLLRRHPTPTKEMLEPLLRVSAAIGLNLDVSSSKALADSLDLAVGGDPYFNKLIRILATRCMSQAVYFCSGDLSPPEYHHYGLATPLYTHFTSPIRRYADVIVHRLLAASIGISKLPSVFQDRLQLTSIADNLNYRHRNAQMAGRASVELHTLIYFRKRPTDTEARIVKIRSNGFFVFVPKYGIEGPVYLTTRAEKGSGEWYVDEQEQKIKKMDGSFSYSILQTVQIHMEVVEPQPNRPKLQLTLI</sequence>
<dbReference type="Pfam" id="PF00773">
    <property type="entry name" value="RNB"/>
    <property type="match status" value="1"/>
</dbReference>
<dbReference type="EMBL" id="JAMSHJ010000004">
    <property type="protein sequence ID" value="KAI5418864.1"/>
    <property type="molecule type" value="Genomic_DNA"/>
</dbReference>
<keyword evidence="10" id="KW-0694">RNA-binding</keyword>
<dbReference type="Gene3D" id="3.40.50.1010">
    <property type="entry name" value="5'-nuclease"/>
    <property type="match status" value="1"/>
</dbReference>
<dbReference type="Pfam" id="PF17849">
    <property type="entry name" value="OB_Dis3"/>
    <property type="match status" value="1"/>
</dbReference>
<dbReference type="AlphaFoldDB" id="A0A9D4XF00"/>
<dbReference type="InterPro" id="IPR033771">
    <property type="entry name" value="Rrp44_CSD1"/>
</dbReference>